<keyword evidence="4 9" id="KW-0378">Hydrolase</keyword>
<gene>
    <name evidence="11" type="ORF">Ahy_B07g087854</name>
</gene>
<dbReference type="PANTHER" id="PTHR32227">
    <property type="entry name" value="GLUCAN ENDO-1,3-BETA-GLUCOSIDASE BG1-RELATED-RELATED"/>
    <property type="match status" value="1"/>
</dbReference>
<evidence type="ECO:0000256" key="9">
    <source>
        <dbReference type="RuleBase" id="RU004336"/>
    </source>
</evidence>
<evidence type="ECO:0000256" key="3">
    <source>
        <dbReference type="ARBA" id="ARBA00012780"/>
    </source>
</evidence>
<protein>
    <recommendedName>
        <fullName evidence="3">glucan endo-1,3-beta-D-glucosidase</fullName>
        <ecNumber evidence="3">3.2.1.39</ecNumber>
    </recommendedName>
    <alternativeName>
        <fullName evidence="6">(1-&gt;3)-beta-glucan endohydrolase</fullName>
    </alternativeName>
    <alternativeName>
        <fullName evidence="7">Beta-1,3-endoglucanase</fullName>
    </alternativeName>
</protein>
<evidence type="ECO:0000256" key="10">
    <source>
        <dbReference type="SAM" id="SignalP"/>
    </source>
</evidence>
<feature type="chain" id="PRO_5019133509" description="glucan endo-1,3-beta-D-glucosidase" evidence="10">
    <location>
        <begin position="29"/>
        <end position="409"/>
    </location>
</feature>
<evidence type="ECO:0000256" key="8">
    <source>
        <dbReference type="RuleBase" id="RU004335"/>
    </source>
</evidence>
<evidence type="ECO:0000256" key="6">
    <source>
        <dbReference type="ARBA" id="ARBA00033335"/>
    </source>
</evidence>
<dbReference type="AlphaFoldDB" id="A0A444YD52"/>
<reference evidence="11 12" key="1">
    <citation type="submission" date="2019-01" db="EMBL/GenBank/DDBJ databases">
        <title>Sequencing of cultivated peanut Arachis hypogaea provides insights into genome evolution and oil improvement.</title>
        <authorList>
            <person name="Chen X."/>
        </authorList>
    </citation>
    <scope>NUCLEOTIDE SEQUENCE [LARGE SCALE GENOMIC DNA]</scope>
    <source>
        <strain evidence="12">cv. Fuhuasheng</strain>
        <tissue evidence="11">Leaves</tissue>
    </source>
</reference>
<dbReference type="STRING" id="3818.A0A444YD52"/>
<evidence type="ECO:0000256" key="4">
    <source>
        <dbReference type="ARBA" id="ARBA00022801"/>
    </source>
</evidence>
<keyword evidence="12" id="KW-1185">Reference proteome</keyword>
<dbReference type="EMBL" id="SDMP01000017">
    <property type="protein sequence ID" value="RYQ99839.1"/>
    <property type="molecule type" value="Genomic_DNA"/>
</dbReference>
<comment type="caution">
    <text evidence="11">The sequence shown here is derived from an EMBL/GenBank/DDBJ whole genome shotgun (WGS) entry which is preliminary data.</text>
</comment>
<dbReference type="InterPro" id="IPR000490">
    <property type="entry name" value="Glyco_hydro_17"/>
</dbReference>
<evidence type="ECO:0000256" key="7">
    <source>
        <dbReference type="ARBA" id="ARBA00033417"/>
    </source>
</evidence>
<dbReference type="GO" id="GO:0042973">
    <property type="term" value="F:glucan endo-1,3-beta-D-glucosidase activity"/>
    <property type="evidence" value="ECO:0007669"/>
    <property type="project" value="UniProtKB-EC"/>
</dbReference>
<dbReference type="InterPro" id="IPR017853">
    <property type="entry name" value="GH"/>
</dbReference>
<keyword evidence="5 9" id="KW-0326">Glycosidase</keyword>
<dbReference type="SUPFAM" id="SSF51445">
    <property type="entry name" value="(Trans)glycosidases"/>
    <property type="match status" value="1"/>
</dbReference>
<proteinExistence type="inferred from homology"/>
<dbReference type="Pfam" id="PF00332">
    <property type="entry name" value="Glyco_hydro_17"/>
    <property type="match status" value="1"/>
</dbReference>
<dbReference type="EC" id="3.2.1.39" evidence="3"/>
<comment type="catalytic activity">
    <reaction evidence="1">
        <text>Hydrolysis of (1-&gt;3)-beta-D-glucosidic linkages in (1-&gt;3)-beta-D-glucans.</text>
        <dbReference type="EC" id="3.2.1.39"/>
    </reaction>
</comment>
<sequence length="409" mass="45872">MFNNHHYSHTFCVALFFLLLSLIPRSTSLRFIGLTYSAPTTTPSPPPETISAALSTLKVNSLRLEDPDPTVIRTFLYTNVSLFLTVPNYLVPTMASNRSSTLRWLYTHVVPFYPRARITTISVGNAFLDSYPQSASALLPAITNLHLSLRDLGIRKITVSTSFSFVTAISTPFPPSSAQFQEPPGINLIGPLLQFLRDTNSSFLINVYPYNLYRLKSEIPLGIALFQEHPFNFRDDLVTGVRYRNLFDMMIDAVVSAMAVAGYESIPIVVTETGWPSSSTAANEVEANLGYAEIYLKGLVKHLRSGIGTPLLKDGVKEVYVYEMFDKKEGTTPSSRSWGVLYPNGTTKYRIDFSSSKSNYLLEGSWINLALRIDTDDVDSYRYRYWIFSVLSRLMSAMTQNLMVSESLD</sequence>
<evidence type="ECO:0000256" key="1">
    <source>
        <dbReference type="ARBA" id="ARBA00000382"/>
    </source>
</evidence>
<evidence type="ECO:0000313" key="11">
    <source>
        <dbReference type="EMBL" id="RYQ99839.1"/>
    </source>
</evidence>
<organism evidence="11 12">
    <name type="scientific">Arachis hypogaea</name>
    <name type="common">Peanut</name>
    <dbReference type="NCBI Taxonomy" id="3818"/>
    <lineage>
        <taxon>Eukaryota</taxon>
        <taxon>Viridiplantae</taxon>
        <taxon>Streptophyta</taxon>
        <taxon>Embryophyta</taxon>
        <taxon>Tracheophyta</taxon>
        <taxon>Spermatophyta</taxon>
        <taxon>Magnoliopsida</taxon>
        <taxon>eudicotyledons</taxon>
        <taxon>Gunneridae</taxon>
        <taxon>Pentapetalae</taxon>
        <taxon>rosids</taxon>
        <taxon>fabids</taxon>
        <taxon>Fabales</taxon>
        <taxon>Fabaceae</taxon>
        <taxon>Papilionoideae</taxon>
        <taxon>50 kb inversion clade</taxon>
        <taxon>dalbergioids sensu lato</taxon>
        <taxon>Dalbergieae</taxon>
        <taxon>Pterocarpus clade</taxon>
        <taxon>Arachis</taxon>
    </lineage>
</organism>
<accession>A0A444YD52</accession>
<name>A0A444YD52_ARAHY</name>
<evidence type="ECO:0000256" key="5">
    <source>
        <dbReference type="ARBA" id="ARBA00023295"/>
    </source>
</evidence>
<dbReference type="PROSITE" id="PS00587">
    <property type="entry name" value="GLYCOSYL_HYDROL_F17"/>
    <property type="match status" value="1"/>
</dbReference>
<dbReference type="InterPro" id="IPR044965">
    <property type="entry name" value="Glyco_hydro_17_plant"/>
</dbReference>
<comment type="similarity">
    <text evidence="2 8">Belongs to the glycosyl hydrolase 17 family.</text>
</comment>
<dbReference type="GO" id="GO:0005975">
    <property type="term" value="P:carbohydrate metabolic process"/>
    <property type="evidence" value="ECO:0007669"/>
    <property type="project" value="InterPro"/>
</dbReference>
<dbReference type="Proteomes" id="UP000289738">
    <property type="component" value="Chromosome B07"/>
</dbReference>
<dbReference type="Gene3D" id="3.20.20.80">
    <property type="entry name" value="Glycosidases"/>
    <property type="match status" value="1"/>
</dbReference>
<keyword evidence="10" id="KW-0732">Signal</keyword>
<evidence type="ECO:0000313" key="12">
    <source>
        <dbReference type="Proteomes" id="UP000289738"/>
    </source>
</evidence>
<evidence type="ECO:0000256" key="2">
    <source>
        <dbReference type="ARBA" id="ARBA00008773"/>
    </source>
</evidence>
<feature type="signal peptide" evidence="10">
    <location>
        <begin position="1"/>
        <end position="28"/>
    </location>
</feature>